<reference evidence="2 3" key="1">
    <citation type="submission" date="2023-10" db="EMBL/GenBank/DDBJ databases">
        <title>Screening of Alkalihalobacillus lindianensis BZ-TG-R113 and Its Alleviation of Salt Stress on Rapeseed Growth.</title>
        <authorList>
            <person name="Zhao B."/>
            <person name="Guo T."/>
        </authorList>
    </citation>
    <scope>NUCLEOTIDE SEQUENCE [LARGE SCALE GENOMIC DNA]</scope>
    <source>
        <strain evidence="2 3">BZ-TG-R113</strain>
    </source>
</reference>
<evidence type="ECO:0000313" key="3">
    <source>
        <dbReference type="Proteomes" id="UP001287282"/>
    </source>
</evidence>
<dbReference type="EMBL" id="JAWJBA010000084">
    <property type="protein sequence ID" value="MDV2686909.1"/>
    <property type="molecule type" value="Genomic_DNA"/>
</dbReference>
<keyword evidence="3" id="KW-1185">Reference proteome</keyword>
<dbReference type="Proteomes" id="UP001287282">
    <property type="component" value="Unassembled WGS sequence"/>
</dbReference>
<feature type="non-terminal residue" evidence="2">
    <location>
        <position position="127"/>
    </location>
</feature>
<organism evidence="2 3">
    <name type="scientific">Alkalihalophilus lindianensis</name>
    <dbReference type="NCBI Taxonomy" id="1630542"/>
    <lineage>
        <taxon>Bacteria</taxon>
        <taxon>Bacillati</taxon>
        <taxon>Bacillota</taxon>
        <taxon>Bacilli</taxon>
        <taxon>Bacillales</taxon>
        <taxon>Bacillaceae</taxon>
        <taxon>Alkalihalophilus</taxon>
    </lineage>
</organism>
<dbReference type="InterPro" id="IPR012337">
    <property type="entry name" value="RNaseH-like_sf"/>
</dbReference>
<dbReference type="RefSeq" id="WP_317123993.1">
    <property type="nucleotide sequence ID" value="NZ_JAWJBA010000084.1"/>
</dbReference>
<evidence type="ECO:0000313" key="2">
    <source>
        <dbReference type="EMBL" id="MDV2686909.1"/>
    </source>
</evidence>
<dbReference type="InterPro" id="IPR002559">
    <property type="entry name" value="Transposase_11"/>
</dbReference>
<dbReference type="Pfam" id="PF01609">
    <property type="entry name" value="DDE_Tnp_1"/>
    <property type="match status" value="1"/>
</dbReference>
<feature type="domain" description="Transposase IS4-like" evidence="1">
    <location>
        <begin position="16"/>
        <end position="73"/>
    </location>
</feature>
<gene>
    <name evidence="2" type="ORF">RYX56_21400</name>
</gene>
<name>A0ABU3XHJ7_9BACI</name>
<proteinExistence type="predicted"/>
<protein>
    <submittedName>
        <fullName evidence="2">Transposase</fullName>
    </submittedName>
</protein>
<dbReference type="SUPFAM" id="SSF53098">
    <property type="entry name" value="Ribonuclease H-like"/>
    <property type="match status" value="1"/>
</dbReference>
<comment type="caution">
    <text evidence="2">The sequence shown here is derived from an EMBL/GenBank/DDBJ whole genome shotgun (WGS) entry which is preliminary data.</text>
</comment>
<accession>A0ABU3XHJ7</accession>
<feature type="non-terminal residue" evidence="2">
    <location>
        <position position="1"/>
    </location>
</feature>
<evidence type="ECO:0000259" key="1">
    <source>
        <dbReference type="Pfam" id="PF01609"/>
    </source>
</evidence>
<sequence>WQNKYDVKAKAFCLLCTDSSLDLVTILRYYEVRWNIETGYRYFKELLGFDHYQLLSHKGIERFWCLQFLTYNFLEFLRREWEKEGIVTIGDTVRRIRRDHLGQLILYAYQQGITQRPLAEVLKCLKL</sequence>